<dbReference type="PANTHER" id="PTHR34477">
    <property type="entry name" value="UPF0213 PROTEIN YHBQ"/>
    <property type="match status" value="1"/>
</dbReference>
<evidence type="ECO:0000259" key="2">
    <source>
        <dbReference type="PROSITE" id="PS50164"/>
    </source>
</evidence>
<dbReference type="CDD" id="cd10456">
    <property type="entry name" value="GIY-YIG_UPF0213"/>
    <property type="match status" value="1"/>
</dbReference>
<accession>A0A6I2MGV4</accession>
<organism evidence="3 4">
    <name type="scientific">Metabacillus idriensis</name>
    <dbReference type="NCBI Taxonomy" id="324768"/>
    <lineage>
        <taxon>Bacteria</taxon>
        <taxon>Bacillati</taxon>
        <taxon>Bacillota</taxon>
        <taxon>Bacilli</taxon>
        <taxon>Bacillales</taxon>
        <taxon>Bacillaceae</taxon>
        <taxon>Metabacillus</taxon>
    </lineage>
</organism>
<dbReference type="AlphaFoldDB" id="A0A6I2MGV4"/>
<dbReference type="RefSeq" id="WP_070875709.1">
    <property type="nucleotide sequence ID" value="NZ_CAJFZX010000019.1"/>
</dbReference>
<comment type="similarity">
    <text evidence="1">Belongs to the UPF0213 family.</text>
</comment>
<dbReference type="EMBL" id="WKKF01000023">
    <property type="protein sequence ID" value="MRX57029.1"/>
    <property type="molecule type" value="Genomic_DNA"/>
</dbReference>
<dbReference type="InterPro" id="IPR050190">
    <property type="entry name" value="UPF0213_domain"/>
</dbReference>
<evidence type="ECO:0000313" key="4">
    <source>
        <dbReference type="Proteomes" id="UP000441585"/>
    </source>
</evidence>
<dbReference type="SUPFAM" id="SSF82771">
    <property type="entry name" value="GIY-YIG endonuclease"/>
    <property type="match status" value="1"/>
</dbReference>
<dbReference type="InterPro" id="IPR000305">
    <property type="entry name" value="GIY-YIG_endonuc"/>
</dbReference>
<reference evidence="3 4" key="1">
    <citation type="submission" date="2019-11" db="EMBL/GenBank/DDBJ databases">
        <title>Bacillus idriensis genome.</title>
        <authorList>
            <person name="Konopka E.N."/>
            <person name="Newman J.D."/>
        </authorList>
    </citation>
    <scope>NUCLEOTIDE SEQUENCE [LARGE SCALE GENOMIC DNA]</scope>
    <source>
        <strain evidence="3 4">DSM 19097</strain>
    </source>
</reference>
<sequence length="107" mass="12390">METNSTHFFYVLECSDGSYYAGYTNDLLARIQKHNAGKGAKYTRARKPVSLLYNKQFETKSNALKAEYYFKKLSRKKKDEFLNVPDEEKVWGFLQGEDDTDAGTKKL</sequence>
<gene>
    <name evidence="3" type="ORF">GJU41_24140</name>
</gene>
<name>A0A6I2MGV4_9BACI</name>
<dbReference type="Proteomes" id="UP000441585">
    <property type="component" value="Unassembled WGS sequence"/>
</dbReference>
<dbReference type="InterPro" id="IPR035901">
    <property type="entry name" value="GIY-YIG_endonuc_sf"/>
</dbReference>
<comment type="caution">
    <text evidence="3">The sequence shown here is derived from an EMBL/GenBank/DDBJ whole genome shotgun (WGS) entry which is preliminary data.</text>
</comment>
<feature type="domain" description="GIY-YIG" evidence="2">
    <location>
        <begin position="5"/>
        <end position="80"/>
    </location>
</feature>
<evidence type="ECO:0000313" key="3">
    <source>
        <dbReference type="EMBL" id="MRX57029.1"/>
    </source>
</evidence>
<dbReference type="Gene3D" id="3.40.1440.10">
    <property type="entry name" value="GIY-YIG endonuclease"/>
    <property type="match status" value="1"/>
</dbReference>
<keyword evidence="4" id="KW-1185">Reference proteome</keyword>
<dbReference type="PROSITE" id="PS50164">
    <property type="entry name" value="GIY_YIG"/>
    <property type="match status" value="1"/>
</dbReference>
<protein>
    <submittedName>
        <fullName evidence="3">GIY-YIG nuclease family protein</fullName>
    </submittedName>
</protein>
<evidence type="ECO:0000256" key="1">
    <source>
        <dbReference type="ARBA" id="ARBA00007435"/>
    </source>
</evidence>
<dbReference type="Pfam" id="PF01541">
    <property type="entry name" value="GIY-YIG"/>
    <property type="match status" value="1"/>
</dbReference>
<dbReference type="PANTHER" id="PTHR34477:SF1">
    <property type="entry name" value="UPF0213 PROTEIN YHBQ"/>
    <property type="match status" value="1"/>
</dbReference>
<proteinExistence type="inferred from homology"/>